<dbReference type="EMBL" id="CAADRP010001685">
    <property type="protein sequence ID" value="VFU48030.1"/>
    <property type="molecule type" value="Genomic_DNA"/>
</dbReference>
<evidence type="ECO:0000313" key="1">
    <source>
        <dbReference type="EMBL" id="VFU48030.1"/>
    </source>
</evidence>
<gene>
    <name evidence="1" type="ORF">SVIM_LOCUS311829</name>
</gene>
<accession>A0A6N2M5U6</accession>
<protein>
    <submittedName>
        <fullName evidence="1">Uncharacterized protein</fullName>
    </submittedName>
</protein>
<organism evidence="1">
    <name type="scientific">Salix viminalis</name>
    <name type="common">Common osier</name>
    <name type="synonym">Basket willow</name>
    <dbReference type="NCBI Taxonomy" id="40686"/>
    <lineage>
        <taxon>Eukaryota</taxon>
        <taxon>Viridiplantae</taxon>
        <taxon>Streptophyta</taxon>
        <taxon>Embryophyta</taxon>
        <taxon>Tracheophyta</taxon>
        <taxon>Spermatophyta</taxon>
        <taxon>Magnoliopsida</taxon>
        <taxon>eudicotyledons</taxon>
        <taxon>Gunneridae</taxon>
        <taxon>Pentapetalae</taxon>
        <taxon>rosids</taxon>
        <taxon>fabids</taxon>
        <taxon>Malpighiales</taxon>
        <taxon>Salicaceae</taxon>
        <taxon>Saliceae</taxon>
        <taxon>Salix</taxon>
    </lineage>
</organism>
<name>A0A6N2M5U6_SALVM</name>
<proteinExistence type="predicted"/>
<reference evidence="1" key="1">
    <citation type="submission" date="2019-03" db="EMBL/GenBank/DDBJ databases">
        <authorList>
            <person name="Mank J."/>
            <person name="Almeida P."/>
        </authorList>
    </citation>
    <scope>NUCLEOTIDE SEQUENCE</scope>
    <source>
        <strain evidence="1">78183</strain>
    </source>
</reference>
<dbReference type="AlphaFoldDB" id="A0A6N2M5U6"/>
<sequence length="83" mass="9797">MVEVSPRIIKRNKEKRSEFHRAVTHALLLQEWFRSFLPRTVSVAMGVLGPLISDWPTLWRTLRRFKSAGVQFIAGIYFFHVRL</sequence>